<dbReference type="OrthoDB" id="6105707at2759"/>
<dbReference type="InterPro" id="IPR026169">
    <property type="entry name" value="MIEAP"/>
</dbReference>
<evidence type="ECO:0000256" key="10">
    <source>
        <dbReference type="ARBA" id="ARBA00023128"/>
    </source>
</evidence>
<keyword evidence="16" id="KW-1185">Reference proteome</keyword>
<evidence type="ECO:0000256" key="6">
    <source>
        <dbReference type="ARBA" id="ARBA00022490"/>
    </source>
</evidence>
<feature type="region of interest" description="Disordered" evidence="13">
    <location>
        <begin position="85"/>
        <end position="113"/>
    </location>
</feature>
<evidence type="ECO:0000256" key="8">
    <source>
        <dbReference type="ARBA" id="ARBA00023054"/>
    </source>
</evidence>
<evidence type="ECO:0000256" key="9">
    <source>
        <dbReference type="ARBA" id="ARBA00023121"/>
    </source>
</evidence>
<dbReference type="GO" id="GO:0035695">
    <property type="term" value="P:mitophagy by internal vacuole formation"/>
    <property type="evidence" value="ECO:0007669"/>
    <property type="project" value="TreeGrafter"/>
</dbReference>
<feature type="compositionally biased region" description="Basic and acidic residues" evidence="13">
    <location>
        <begin position="85"/>
        <end position="100"/>
    </location>
</feature>
<sequence>MSAAAKKQDLLVEAKSFCDGLSNVFLMKRRDPQTRNLLDTAKRLIESLSAENQKPTVGSHGTPTRSTGGMGQLWVKLDELKRENEELRKQRGSSHEDRSPSTKTQHGPGAELNKIRLENESLKTKLAKHEKTKKELETVNANLQEQNKSSKVALETTQRSMETVLKEYRLMEDSVKCMKSENDTLKQRVTRSVKPLPRLDNRQVENLSEKCRPSNVAVAYNSLESQQWIEAKESLEDNTEYEEEIILRILCSILVKTYECCTDVKEASKSTIAEIINQPTIVVSNLQAASNGKNKLPDELTDAVGQLYRKHYHNIDTDVISQNALSRVMKEFSDIDDSCLNNKLVVAYAKESANLAWQMVIQQPPMCLSVQDTKFNDDYHKLWWSCDQALETATVPVSRLAVDKIDASNAIGYTSASGLCLYGFME</sequence>
<gene>
    <name evidence="15" type="ORF">MEDL_22129</name>
</gene>
<comment type="similarity">
    <text evidence="4">Belongs to the MIEAP family.</text>
</comment>
<dbReference type="Pfam" id="PF16026">
    <property type="entry name" value="MIEAP"/>
    <property type="match status" value="1"/>
</dbReference>
<protein>
    <recommendedName>
        <fullName evidence="5">Mitochondria-eating protein</fullName>
    </recommendedName>
    <alternativeName>
        <fullName evidence="12">Spermatogenesis-associated protein 18</fullName>
    </alternativeName>
</protein>
<accession>A0A8S3RMI1</accession>
<keyword evidence="9" id="KW-0446">Lipid-binding</keyword>
<evidence type="ECO:0000256" key="3">
    <source>
        <dbReference type="ARBA" id="ARBA00004496"/>
    </source>
</evidence>
<keyword evidence="11" id="KW-0472">Membrane</keyword>
<dbReference type="GO" id="GO:0005759">
    <property type="term" value="C:mitochondrial matrix"/>
    <property type="evidence" value="ECO:0007669"/>
    <property type="project" value="UniProtKB-SubCell"/>
</dbReference>
<evidence type="ECO:0000256" key="11">
    <source>
        <dbReference type="ARBA" id="ARBA00023136"/>
    </source>
</evidence>
<dbReference type="InterPro" id="IPR031981">
    <property type="entry name" value="MIEAP_C"/>
</dbReference>
<dbReference type="PANTHER" id="PTHR21771:SF1">
    <property type="entry name" value="MITOCHONDRIA-EATING PROTEIN"/>
    <property type="match status" value="1"/>
</dbReference>
<dbReference type="EMBL" id="CAJPWZ010001095">
    <property type="protein sequence ID" value="CAG2207903.1"/>
    <property type="molecule type" value="Genomic_DNA"/>
</dbReference>
<evidence type="ECO:0000256" key="2">
    <source>
        <dbReference type="ARBA" id="ARBA00004305"/>
    </source>
</evidence>
<evidence type="ECO:0000256" key="12">
    <source>
        <dbReference type="ARBA" id="ARBA00032687"/>
    </source>
</evidence>
<evidence type="ECO:0000259" key="14">
    <source>
        <dbReference type="Pfam" id="PF16026"/>
    </source>
</evidence>
<dbReference type="GO" id="GO:0008289">
    <property type="term" value="F:lipid binding"/>
    <property type="evidence" value="ECO:0007669"/>
    <property type="project" value="UniProtKB-KW"/>
</dbReference>
<keyword evidence="10" id="KW-0496">Mitochondrion</keyword>
<comment type="caution">
    <text evidence="15">The sequence shown here is derived from an EMBL/GenBank/DDBJ whole genome shotgun (WGS) entry which is preliminary data.</text>
</comment>
<evidence type="ECO:0000313" key="16">
    <source>
        <dbReference type="Proteomes" id="UP000683360"/>
    </source>
</evidence>
<feature type="domain" description="Mitochondria-eating protein C-terminal" evidence="14">
    <location>
        <begin position="212"/>
        <end position="388"/>
    </location>
</feature>
<dbReference type="PANTHER" id="PTHR21771">
    <property type="entry name" value="MITOCHONDRIA-EATING PROTEIN-RELATED"/>
    <property type="match status" value="1"/>
</dbReference>
<keyword evidence="6" id="KW-0963">Cytoplasm</keyword>
<evidence type="ECO:0000256" key="13">
    <source>
        <dbReference type="SAM" id="MobiDB-lite"/>
    </source>
</evidence>
<proteinExistence type="inferred from homology"/>
<keyword evidence="8" id="KW-0175">Coiled coil</keyword>
<evidence type="ECO:0000256" key="4">
    <source>
        <dbReference type="ARBA" id="ARBA00008233"/>
    </source>
</evidence>
<evidence type="ECO:0000256" key="7">
    <source>
        <dbReference type="ARBA" id="ARBA00022787"/>
    </source>
</evidence>
<organism evidence="15 16">
    <name type="scientific">Mytilus edulis</name>
    <name type="common">Blue mussel</name>
    <dbReference type="NCBI Taxonomy" id="6550"/>
    <lineage>
        <taxon>Eukaryota</taxon>
        <taxon>Metazoa</taxon>
        <taxon>Spiralia</taxon>
        <taxon>Lophotrochozoa</taxon>
        <taxon>Mollusca</taxon>
        <taxon>Bivalvia</taxon>
        <taxon>Autobranchia</taxon>
        <taxon>Pteriomorphia</taxon>
        <taxon>Mytilida</taxon>
        <taxon>Mytiloidea</taxon>
        <taxon>Mytilidae</taxon>
        <taxon>Mytilinae</taxon>
        <taxon>Mytilus</taxon>
    </lineage>
</organism>
<dbReference type="GO" id="GO:0035694">
    <property type="term" value="P:mitochondrial protein catabolic process"/>
    <property type="evidence" value="ECO:0007669"/>
    <property type="project" value="InterPro"/>
</dbReference>
<dbReference type="Proteomes" id="UP000683360">
    <property type="component" value="Unassembled WGS sequence"/>
</dbReference>
<evidence type="ECO:0000256" key="1">
    <source>
        <dbReference type="ARBA" id="ARBA00004294"/>
    </source>
</evidence>
<feature type="region of interest" description="Disordered" evidence="13">
    <location>
        <begin position="49"/>
        <end position="72"/>
    </location>
</feature>
<keyword evidence="7" id="KW-1000">Mitochondrion outer membrane</keyword>
<dbReference type="GO" id="GO:0005741">
    <property type="term" value="C:mitochondrial outer membrane"/>
    <property type="evidence" value="ECO:0007669"/>
    <property type="project" value="UniProtKB-SubCell"/>
</dbReference>
<reference evidence="15" key="1">
    <citation type="submission" date="2021-03" db="EMBL/GenBank/DDBJ databases">
        <authorList>
            <person name="Bekaert M."/>
        </authorList>
    </citation>
    <scope>NUCLEOTIDE SEQUENCE</scope>
</reference>
<dbReference type="AlphaFoldDB" id="A0A8S3RMI1"/>
<feature type="compositionally biased region" description="Polar residues" evidence="13">
    <location>
        <begin position="49"/>
        <end position="67"/>
    </location>
</feature>
<evidence type="ECO:0000313" key="15">
    <source>
        <dbReference type="EMBL" id="CAG2207903.1"/>
    </source>
</evidence>
<name>A0A8S3RMI1_MYTED</name>
<evidence type="ECO:0000256" key="5">
    <source>
        <dbReference type="ARBA" id="ARBA00019863"/>
    </source>
</evidence>
<comment type="subcellular location">
    <subcellularLocation>
        <location evidence="3">Cytoplasm</location>
    </subcellularLocation>
    <subcellularLocation>
        <location evidence="2">Mitochondrion matrix</location>
    </subcellularLocation>
    <subcellularLocation>
        <location evidence="1">Mitochondrion outer membrane</location>
    </subcellularLocation>
</comment>